<gene>
    <name evidence="3" type="ORF">ACFFR3_12185</name>
</gene>
<protein>
    <submittedName>
        <fullName evidence="3">RyR domain-containing protein</fullName>
    </submittedName>
</protein>
<name>A0ABV5NJ08_9ACTN</name>
<dbReference type="Gene3D" id="6.20.350.10">
    <property type="match status" value="2"/>
</dbReference>
<comment type="caution">
    <text evidence="3">The sequence shown here is derived from an EMBL/GenBank/DDBJ whole genome shotgun (WGS) entry which is preliminary data.</text>
</comment>
<reference evidence="3 4" key="1">
    <citation type="submission" date="2024-09" db="EMBL/GenBank/DDBJ databases">
        <authorList>
            <person name="Sun Q."/>
            <person name="Mori K."/>
        </authorList>
    </citation>
    <scope>NUCLEOTIDE SEQUENCE [LARGE SCALE GENOMIC DNA]</scope>
    <source>
        <strain evidence="3 4">JCM 3324</strain>
    </source>
</reference>
<dbReference type="Pfam" id="PF02026">
    <property type="entry name" value="RyR"/>
    <property type="match status" value="1"/>
</dbReference>
<dbReference type="InterPro" id="IPR003148">
    <property type="entry name" value="RCK_N"/>
</dbReference>
<dbReference type="Proteomes" id="UP001589568">
    <property type="component" value="Unassembled WGS sequence"/>
</dbReference>
<proteinExistence type="predicted"/>
<dbReference type="SUPFAM" id="SSF51735">
    <property type="entry name" value="NAD(P)-binding Rossmann-fold domains"/>
    <property type="match status" value="1"/>
</dbReference>
<dbReference type="Gene3D" id="3.40.50.720">
    <property type="entry name" value="NAD(P)-binding Rossmann-like Domain"/>
    <property type="match status" value="1"/>
</dbReference>
<dbReference type="PANTHER" id="PTHR43833:SF11">
    <property type="entry name" value="VOLTAGE-GATED POTASSIUM CHANNEL KCH"/>
    <property type="match status" value="1"/>
</dbReference>
<evidence type="ECO:0000313" key="3">
    <source>
        <dbReference type="EMBL" id="MFB9470272.1"/>
    </source>
</evidence>
<dbReference type="Pfam" id="PF02254">
    <property type="entry name" value="TrkA_N"/>
    <property type="match status" value="1"/>
</dbReference>
<keyword evidence="4" id="KW-1185">Reference proteome</keyword>
<dbReference type="InterPro" id="IPR036291">
    <property type="entry name" value="NAD(P)-bd_dom_sf"/>
</dbReference>
<organism evidence="3 4">
    <name type="scientific">Nonomuraea salmonea</name>
    <dbReference type="NCBI Taxonomy" id="46181"/>
    <lineage>
        <taxon>Bacteria</taxon>
        <taxon>Bacillati</taxon>
        <taxon>Actinomycetota</taxon>
        <taxon>Actinomycetes</taxon>
        <taxon>Streptosporangiales</taxon>
        <taxon>Streptosporangiaceae</taxon>
        <taxon>Nonomuraea</taxon>
    </lineage>
</organism>
<accession>A0ABV5NJ08</accession>
<dbReference type="InterPro" id="IPR003032">
    <property type="entry name" value="Ryanodine_rcpt"/>
</dbReference>
<dbReference type="EMBL" id="JBHMCF010000011">
    <property type="protein sequence ID" value="MFB9470272.1"/>
    <property type="molecule type" value="Genomic_DNA"/>
</dbReference>
<feature type="domain" description="Ryanodine receptor Ryr" evidence="1">
    <location>
        <begin position="485"/>
        <end position="553"/>
    </location>
</feature>
<sequence>MRETGSIRSSVMAGFGLLALVSLVLGFMGLRTHLAAATPAPTLLDLVYYDLQLFVIDPQPLGTPGPLPWPLEVARFTAPAVTIYALAETVRLLLGAEYRRLRAREASGHAVVCGTGPLGQALTQRLRESGRTVVVIGGPPGDPQRARGVFHVAGDARNPQVLRAAGAHRARVVYACEDDATANVAVAAAAHGLGSGSPVSAYAYVPDPGLCSALRARRLGSKGPHERRLDFFNLEELAARVLLLRDPVTHESPVLLLGLRHFGAALLVELARQCRLRAGARVPVRVIATGATAQVEAVCRTYPFVADYCAVTAHDAGADGLRPLLEDMKERPQRVYVCYGDERDALTATLTVAPLWTGAPMIVRVGQRRVFAEAFGTAGLLDDIAGTLRFFAVTEEAGRPELIDEDVIERLARAIHERYLMGCAERGETPEQNESMVPYEALTEAKKGQNRDQAAHIGIKLRMIGAVPAPSTDAPATFAFEHDEIELLAEMEHRRWASYLLDRGWTHGPTRDDARKQHPDLLDWEYLSEEARGKDRAAVTGLPALLEDAGFRIVRVPPENRRQHTER</sequence>
<dbReference type="PANTHER" id="PTHR43833">
    <property type="entry name" value="POTASSIUM CHANNEL PROTEIN 2-RELATED-RELATED"/>
    <property type="match status" value="1"/>
</dbReference>
<evidence type="ECO:0000259" key="2">
    <source>
        <dbReference type="Pfam" id="PF02254"/>
    </source>
</evidence>
<evidence type="ECO:0000259" key="1">
    <source>
        <dbReference type="Pfam" id="PF02026"/>
    </source>
</evidence>
<evidence type="ECO:0000313" key="4">
    <source>
        <dbReference type="Proteomes" id="UP001589568"/>
    </source>
</evidence>
<dbReference type="RefSeq" id="WP_364376969.1">
    <property type="nucleotide sequence ID" value="NZ_JBHMCF010000011.1"/>
</dbReference>
<feature type="domain" description="RCK N-terminal" evidence="2">
    <location>
        <begin position="111"/>
        <end position="201"/>
    </location>
</feature>
<dbReference type="InterPro" id="IPR050721">
    <property type="entry name" value="Trk_Ktr_HKT_K-transport"/>
</dbReference>